<feature type="region of interest" description="Disordered" evidence="1">
    <location>
        <begin position="1"/>
        <end position="20"/>
    </location>
</feature>
<dbReference type="EMBL" id="SNRW01039984">
    <property type="protein sequence ID" value="KAA6347740.1"/>
    <property type="molecule type" value="Genomic_DNA"/>
</dbReference>
<reference evidence="2 3" key="1">
    <citation type="submission" date="2019-03" db="EMBL/GenBank/DDBJ databases">
        <title>Single cell metagenomics reveals metabolic interactions within the superorganism composed of flagellate Streblomastix strix and complex community of Bacteroidetes bacteria on its surface.</title>
        <authorList>
            <person name="Treitli S.C."/>
            <person name="Kolisko M."/>
            <person name="Husnik F."/>
            <person name="Keeling P."/>
            <person name="Hampl V."/>
        </authorList>
    </citation>
    <scope>NUCLEOTIDE SEQUENCE [LARGE SCALE GENOMIC DNA]</scope>
    <source>
        <strain evidence="2">ST1C</strain>
    </source>
</reference>
<evidence type="ECO:0000313" key="2">
    <source>
        <dbReference type="EMBL" id="KAA6347740.1"/>
    </source>
</evidence>
<evidence type="ECO:0000313" key="3">
    <source>
        <dbReference type="Proteomes" id="UP000324800"/>
    </source>
</evidence>
<feature type="compositionally biased region" description="Polar residues" evidence="1">
    <location>
        <begin position="7"/>
        <end position="20"/>
    </location>
</feature>
<protein>
    <submittedName>
        <fullName evidence="2">Uncharacterized protein</fullName>
    </submittedName>
</protein>
<name>A0A5J4SR40_9EUKA</name>
<organism evidence="2 3">
    <name type="scientific">Streblomastix strix</name>
    <dbReference type="NCBI Taxonomy" id="222440"/>
    <lineage>
        <taxon>Eukaryota</taxon>
        <taxon>Metamonada</taxon>
        <taxon>Preaxostyla</taxon>
        <taxon>Oxymonadida</taxon>
        <taxon>Streblomastigidae</taxon>
        <taxon>Streblomastix</taxon>
    </lineage>
</organism>
<comment type="caution">
    <text evidence="2">The sequence shown here is derived from an EMBL/GenBank/DDBJ whole genome shotgun (WGS) entry which is preliminary data.</text>
</comment>
<feature type="non-terminal residue" evidence="2">
    <location>
        <position position="271"/>
    </location>
</feature>
<sequence>MPHPRMGSNTGTRFWRGSSSSWSMAKLPNTLDKQQERTAGHSVRNNCFRKRIQRAADNQSPNQIRQYYSSIRFKKAESNRQVSTSSEGDLPHLPTFEHENINITRTRKDKHNSRCSQQIVQIRRLSPSPVISRLNKNDMEHPTNSRSIRIINNQATTSIRDSEHKRLTSTMDRRILQHMDQRDPIGTPSNPNFIKSNLIPQQQSDFSNSNSTMVAGPTMVYKLNESVKQVPYPWTVKPMPNQGTKHGKSKKLFTTWKDSCIPHGPEVEKGR</sequence>
<accession>A0A5J4SR40</accession>
<dbReference type="AlphaFoldDB" id="A0A5J4SR40"/>
<evidence type="ECO:0000256" key="1">
    <source>
        <dbReference type="SAM" id="MobiDB-lite"/>
    </source>
</evidence>
<proteinExistence type="predicted"/>
<dbReference type="Proteomes" id="UP000324800">
    <property type="component" value="Unassembled WGS sequence"/>
</dbReference>
<gene>
    <name evidence="2" type="ORF">EZS28_052009</name>
</gene>